<dbReference type="SUPFAM" id="SSF55464">
    <property type="entry name" value="Origin of replication-binding domain, RBD-like"/>
    <property type="match status" value="1"/>
</dbReference>
<feature type="compositionally biased region" description="Low complexity" evidence="1">
    <location>
        <begin position="508"/>
        <end position="518"/>
    </location>
</feature>
<dbReference type="AlphaFoldDB" id="A0A918M794"/>
<reference evidence="3" key="2">
    <citation type="submission" date="2020-09" db="EMBL/GenBank/DDBJ databases">
        <authorList>
            <person name="Sun Q."/>
            <person name="Ohkuma M."/>
        </authorList>
    </citation>
    <scope>NUCLEOTIDE SEQUENCE</scope>
    <source>
        <strain evidence="3">JCM 4391</strain>
    </source>
</reference>
<feature type="compositionally biased region" description="Low complexity" evidence="1">
    <location>
        <begin position="603"/>
        <end position="620"/>
    </location>
</feature>
<reference evidence="3" key="1">
    <citation type="journal article" date="2014" name="Int. J. Syst. Evol. Microbiol.">
        <title>Complete genome sequence of Corynebacterium casei LMG S-19264T (=DSM 44701T), isolated from a smear-ripened cheese.</title>
        <authorList>
            <consortium name="US DOE Joint Genome Institute (JGI-PGF)"/>
            <person name="Walter F."/>
            <person name="Albersmeier A."/>
            <person name="Kalinowski J."/>
            <person name="Ruckert C."/>
        </authorList>
    </citation>
    <scope>NUCLEOTIDE SEQUENCE</scope>
    <source>
        <strain evidence="3">JCM 4391</strain>
    </source>
</reference>
<keyword evidence="4" id="KW-1185">Reference proteome</keyword>
<feature type="region of interest" description="Disordered" evidence="1">
    <location>
        <begin position="593"/>
        <end position="636"/>
    </location>
</feature>
<evidence type="ECO:0000256" key="1">
    <source>
        <dbReference type="SAM" id="MobiDB-lite"/>
    </source>
</evidence>
<dbReference type="InterPro" id="IPR014862">
    <property type="entry name" value="TrwC"/>
</dbReference>
<dbReference type="Proteomes" id="UP000636661">
    <property type="component" value="Unassembled WGS sequence"/>
</dbReference>
<feature type="compositionally biased region" description="Basic and acidic residues" evidence="1">
    <location>
        <begin position="624"/>
        <end position="636"/>
    </location>
</feature>
<comment type="caution">
    <text evidence="3">The sequence shown here is derived from an EMBL/GenBank/DDBJ whole genome shotgun (WGS) entry which is preliminary data.</text>
</comment>
<dbReference type="Pfam" id="PF08751">
    <property type="entry name" value="TrwC"/>
    <property type="match status" value="1"/>
</dbReference>
<accession>A0A918M794</accession>
<dbReference type="EMBL" id="BMTP01000027">
    <property type="protein sequence ID" value="GGU66424.1"/>
    <property type="molecule type" value="Genomic_DNA"/>
</dbReference>
<sequence length="636" mass="70455">MFAAGMLSVAKVQRRNAWRYYVRGVAFGDGRRPVGQSLKGALEKAGLPPGVWMGRGLAALGLTAGQTVTERQMELVFGQLRHPDADRIERELLDDGADPETARLATVLGQPIEEIERRKATPLLALDYTFRPQASLIVLWALGDDHTRRVIERAHERAIAAALRWLEDEVVETRWSSGRQRAKAPGLVVAKWRHFDNRDGFPLLHDHCLVLNRAQRPDGSWYALNTVRLYQNVVAAGTLYTLTMTTEVCEELGLATVPREVTPGLRPVMEIAGVGQELIDWSATRREQMAPVLERITDEYVKKYKHLPGERGRHGLGWWAAQDTRRAKKTPKPLEQLRAWWRTSAILRFGQEMVDGLLERCRAAGKAIRARVSPLVDTALAAIDVAAVVFTMRDSFARRHVLAEARRHLMETLRGRGFTRGLDDYIADAALSRHSRQLTVPQKGRRAPAPEQLKYTADFALPHRWWIAGTGGKPPRESSLYERARVASLALQNAIRDARIAPATRDGAPAATTSATTRTGDHNHDQAAAAPHAVDHPDRDAALTPAQQAAAVHAHQQAAMPEEYLEGRTTDPATWLRTPQNLARLAALTKAAEARSRTIVDGPQPQQPAADAADPASQQQHHTTRPDQGRGAGRDH</sequence>
<name>A0A918M794_9ACTN</name>
<evidence type="ECO:0000313" key="4">
    <source>
        <dbReference type="Proteomes" id="UP000636661"/>
    </source>
</evidence>
<protein>
    <recommendedName>
        <fullName evidence="2">TrwC relaxase domain-containing protein</fullName>
    </recommendedName>
</protein>
<evidence type="ECO:0000313" key="3">
    <source>
        <dbReference type="EMBL" id="GGU66424.1"/>
    </source>
</evidence>
<gene>
    <name evidence="3" type="ORF">GCM10010274_63840</name>
</gene>
<evidence type="ECO:0000259" key="2">
    <source>
        <dbReference type="Pfam" id="PF08751"/>
    </source>
</evidence>
<feature type="region of interest" description="Disordered" evidence="1">
    <location>
        <begin position="500"/>
        <end position="538"/>
    </location>
</feature>
<feature type="domain" description="TrwC relaxase" evidence="2">
    <location>
        <begin position="17"/>
        <end position="345"/>
    </location>
</feature>
<proteinExistence type="predicted"/>
<dbReference type="NCBIfam" id="NF041492">
    <property type="entry name" value="MobF"/>
    <property type="match status" value="1"/>
</dbReference>
<organism evidence="3 4">
    <name type="scientific">Streptomyces lavendofoliae</name>
    <dbReference type="NCBI Taxonomy" id="67314"/>
    <lineage>
        <taxon>Bacteria</taxon>
        <taxon>Bacillati</taxon>
        <taxon>Actinomycetota</taxon>
        <taxon>Actinomycetes</taxon>
        <taxon>Kitasatosporales</taxon>
        <taxon>Streptomycetaceae</taxon>
        <taxon>Streptomyces</taxon>
    </lineage>
</organism>